<evidence type="ECO:0000313" key="3">
    <source>
        <dbReference type="Proteomes" id="UP001183643"/>
    </source>
</evidence>
<organism evidence="2 3">
    <name type="scientific">Catenuloplanes atrovinosus</name>
    <dbReference type="NCBI Taxonomy" id="137266"/>
    <lineage>
        <taxon>Bacteria</taxon>
        <taxon>Bacillati</taxon>
        <taxon>Actinomycetota</taxon>
        <taxon>Actinomycetes</taxon>
        <taxon>Micromonosporales</taxon>
        <taxon>Micromonosporaceae</taxon>
        <taxon>Catenuloplanes</taxon>
    </lineage>
</organism>
<reference evidence="2" key="1">
    <citation type="submission" date="2023-07" db="EMBL/GenBank/DDBJ databases">
        <title>Sequencing the genomes of 1000 actinobacteria strains.</title>
        <authorList>
            <person name="Klenk H.-P."/>
        </authorList>
    </citation>
    <scope>NUCLEOTIDE SEQUENCE</scope>
    <source>
        <strain evidence="2">DSM 44707</strain>
    </source>
</reference>
<sequence>MRSPLKTVMSAVVFATVALSASPAAAAPATGCGLTFLPLPDGATRGFVREGEVTGRYAVGHAFIDGRQESVIWKDGVPFVPSLPFGEGGLTDVNSTGVAVGYGLNMDGTSSPVAWSQDGGVSALPVPDDGWSVQAVATNERGDIVGTATDPDDVDGKYTLVWRAGADEPQILPYGDVTNAVDIDEDGTVLAQAGTMTSAGPALVWDPETGTVTSLGEGSVGTAIRGGYVTGWENRTDRSVTMRWDLDGTDVEIAELGYALTVTSDGHVAGLGSVIVRGDGTLIQAEEPAFAMGIEYLADNGTAYGYADYAPAMWTGCR</sequence>
<keyword evidence="1" id="KW-0732">Signal</keyword>
<proteinExistence type="predicted"/>
<dbReference type="AlphaFoldDB" id="A0AAE3YPN6"/>
<evidence type="ECO:0000256" key="1">
    <source>
        <dbReference type="SAM" id="SignalP"/>
    </source>
</evidence>
<dbReference type="EMBL" id="JAVDYB010000001">
    <property type="protein sequence ID" value="MDR7276123.1"/>
    <property type="molecule type" value="Genomic_DNA"/>
</dbReference>
<dbReference type="Proteomes" id="UP001183643">
    <property type="component" value="Unassembled WGS sequence"/>
</dbReference>
<evidence type="ECO:0008006" key="4">
    <source>
        <dbReference type="Google" id="ProtNLM"/>
    </source>
</evidence>
<gene>
    <name evidence="2" type="ORF">J2S41_002901</name>
</gene>
<name>A0AAE3YPN6_9ACTN</name>
<feature type="chain" id="PRO_5041925293" description="Extracellular repeat, HAF family" evidence="1">
    <location>
        <begin position="27"/>
        <end position="318"/>
    </location>
</feature>
<protein>
    <recommendedName>
        <fullName evidence="4">Extracellular repeat, HAF family</fullName>
    </recommendedName>
</protein>
<feature type="signal peptide" evidence="1">
    <location>
        <begin position="1"/>
        <end position="26"/>
    </location>
</feature>
<comment type="caution">
    <text evidence="2">The sequence shown here is derived from an EMBL/GenBank/DDBJ whole genome shotgun (WGS) entry which is preliminary data.</text>
</comment>
<evidence type="ECO:0000313" key="2">
    <source>
        <dbReference type="EMBL" id="MDR7276123.1"/>
    </source>
</evidence>
<dbReference type="RefSeq" id="WP_310368013.1">
    <property type="nucleotide sequence ID" value="NZ_JAVDYB010000001.1"/>
</dbReference>
<accession>A0AAE3YPN6</accession>
<keyword evidence="3" id="KW-1185">Reference proteome</keyword>